<dbReference type="Proteomes" id="UP000233766">
    <property type="component" value="Unassembled WGS sequence"/>
</dbReference>
<proteinExistence type="predicted"/>
<organism evidence="1 2">
    <name type="scientific">Nocardia fluminea</name>
    <dbReference type="NCBI Taxonomy" id="134984"/>
    <lineage>
        <taxon>Bacteria</taxon>
        <taxon>Bacillati</taxon>
        <taxon>Actinomycetota</taxon>
        <taxon>Actinomycetes</taxon>
        <taxon>Mycobacteriales</taxon>
        <taxon>Nocardiaceae</taxon>
        <taxon>Nocardia</taxon>
    </lineage>
</organism>
<name>A0A2N3V6B4_9NOCA</name>
<dbReference type="AlphaFoldDB" id="A0A2N3V6B4"/>
<protein>
    <submittedName>
        <fullName evidence="1">Uncharacterized protein</fullName>
    </submittedName>
</protein>
<keyword evidence="2" id="KW-1185">Reference proteome</keyword>
<accession>A0A2N3V6B4</accession>
<sequence>MGGFVFELAGLLCQFRSFDFDVLRVLVLRNTATKTTS</sequence>
<evidence type="ECO:0000313" key="2">
    <source>
        <dbReference type="Proteomes" id="UP000233766"/>
    </source>
</evidence>
<comment type="caution">
    <text evidence="1">The sequence shown here is derived from an EMBL/GenBank/DDBJ whole genome shotgun (WGS) entry which is preliminary data.</text>
</comment>
<evidence type="ECO:0000313" key="1">
    <source>
        <dbReference type="EMBL" id="PKV77158.1"/>
    </source>
</evidence>
<reference evidence="1 2" key="1">
    <citation type="submission" date="2017-12" db="EMBL/GenBank/DDBJ databases">
        <title>Sequencing the genomes of 1000 Actinobacteria strains.</title>
        <authorList>
            <person name="Klenk H.-P."/>
        </authorList>
    </citation>
    <scope>NUCLEOTIDE SEQUENCE [LARGE SCALE GENOMIC DNA]</scope>
    <source>
        <strain evidence="1 2">DSM 44489</strain>
    </source>
</reference>
<gene>
    <name evidence="1" type="ORF">ATK86_1487</name>
</gene>
<dbReference type="EMBL" id="PJMW01000002">
    <property type="protein sequence ID" value="PKV77158.1"/>
    <property type="molecule type" value="Genomic_DNA"/>
</dbReference>